<dbReference type="RefSeq" id="WP_165009193.1">
    <property type="nucleotide sequence ID" value="NZ_CP064954.1"/>
</dbReference>
<keyword evidence="2" id="KW-1185">Reference proteome</keyword>
<name>A0A7T0PAM9_9CORY</name>
<organism evidence="1 2">
    <name type="scientific">Corynebacterium lizhenjunii</name>
    <dbReference type="NCBI Taxonomy" id="2709394"/>
    <lineage>
        <taxon>Bacteria</taxon>
        <taxon>Bacillati</taxon>
        <taxon>Actinomycetota</taxon>
        <taxon>Actinomycetes</taxon>
        <taxon>Mycobacteriales</taxon>
        <taxon>Corynebacteriaceae</taxon>
        <taxon>Corynebacterium</taxon>
    </lineage>
</organism>
<evidence type="ECO:0000313" key="2">
    <source>
        <dbReference type="Proteomes" id="UP000594681"/>
    </source>
</evidence>
<reference evidence="1 2" key="1">
    <citation type="submission" date="2020-11" db="EMBL/GenBank/DDBJ databases">
        <title>Corynebacterium sp. ZJ-599.</title>
        <authorList>
            <person name="Zhou J."/>
        </authorList>
    </citation>
    <scope>NUCLEOTIDE SEQUENCE [LARGE SCALE GENOMIC DNA]</scope>
    <source>
        <strain evidence="1 2">ZJ-599</strain>
    </source>
</reference>
<dbReference type="AlphaFoldDB" id="A0A7T0PAM9"/>
<accession>A0A7T0PAM9</accession>
<gene>
    <name evidence="1" type="ORF">G7Y31_05020</name>
</gene>
<dbReference type="Proteomes" id="UP000594681">
    <property type="component" value="Chromosome"/>
</dbReference>
<evidence type="ECO:0000313" key="1">
    <source>
        <dbReference type="EMBL" id="QPK80053.1"/>
    </source>
</evidence>
<dbReference type="EMBL" id="CP064954">
    <property type="protein sequence ID" value="QPK80053.1"/>
    <property type="molecule type" value="Genomic_DNA"/>
</dbReference>
<dbReference type="KEGG" id="cliz:G7Y31_05020"/>
<proteinExistence type="predicted"/>
<protein>
    <submittedName>
        <fullName evidence="1">Uncharacterized protein</fullName>
    </submittedName>
</protein>
<sequence>MPSPQDLATVPEEDIDLVRAAQANAGGFVQERFRGRVEVLPDYWGVESVREFFPDSEALIIAENSAAPLLRAASLSVAQRVPMVIFDSSVREEIFRLVKKLGVRHVLLVGQVPVTASTGTVEVVRDPGTTSAMGVMTAFQFDSKVVGSPEQIAQAVAQLDPGAHTELKAAWEPLARREHLEAQPLPAQPRRDGQMAPVVVATAATSPAAVANARAFGAEVRIMPTANPQESKAAYAMVAGLDNGPLVALGEDFGDPHLLSDRIGQGWRE</sequence>